<evidence type="ECO:0000313" key="10">
    <source>
        <dbReference type="Proteomes" id="UP000472276"/>
    </source>
</evidence>
<evidence type="ECO:0000256" key="3">
    <source>
        <dbReference type="ARBA" id="ARBA00022692"/>
    </source>
</evidence>
<evidence type="ECO:0000256" key="5">
    <source>
        <dbReference type="ARBA" id="ARBA00022889"/>
    </source>
</evidence>
<keyword evidence="3 8" id="KW-0812">Transmembrane</keyword>
<dbReference type="Ensembl" id="ENSOABT00000011616.2">
    <property type="protein sequence ID" value="ENSOABP00000011233.2"/>
    <property type="gene ID" value="ENSOABG00000005829.2"/>
</dbReference>
<dbReference type="GO" id="GO:0007155">
    <property type="term" value="P:cell adhesion"/>
    <property type="evidence" value="ECO:0007669"/>
    <property type="project" value="UniProtKB-KW"/>
</dbReference>
<reference evidence="9" key="1">
    <citation type="submission" date="2025-08" db="UniProtKB">
        <authorList>
            <consortium name="Ensembl"/>
        </authorList>
    </citation>
    <scope>IDENTIFICATION</scope>
</reference>
<dbReference type="AlphaFoldDB" id="A0A668S4V8"/>
<accession>A0A668S4V8</accession>
<dbReference type="Proteomes" id="UP000472276">
    <property type="component" value="Unassembled WGS sequence"/>
</dbReference>
<reference evidence="9" key="2">
    <citation type="submission" date="2025-09" db="UniProtKB">
        <authorList>
            <consortium name="Ensembl"/>
        </authorList>
    </citation>
    <scope>IDENTIFICATION</scope>
</reference>
<keyword evidence="2" id="KW-1003">Cell membrane</keyword>
<evidence type="ECO:0000256" key="4">
    <source>
        <dbReference type="ARBA" id="ARBA00022729"/>
    </source>
</evidence>
<protein>
    <submittedName>
        <fullName evidence="9">Uncharacterized protein</fullName>
    </submittedName>
</protein>
<dbReference type="PANTHER" id="PTHR45842">
    <property type="entry name" value="SYNAPTIC ADHESION-LIKE MOLECULE SALM"/>
    <property type="match status" value="1"/>
</dbReference>
<evidence type="ECO:0000256" key="1">
    <source>
        <dbReference type="ARBA" id="ARBA00004251"/>
    </source>
</evidence>
<sequence length="146" mass="15752">LLRMIPANHKYFQLSDLASSRDYELCVLAVYDDGITALTGTKLVGCVSFTTESEYGRCHSIRDQFLGGTMIIIIGGIIVASVLVFIFILLMKYKLHSNHYKQKAAARHANVCSQTNGGGGDGMGGASLRGTTVVDLNPAHDDDISQ</sequence>
<keyword evidence="6 8" id="KW-1133">Transmembrane helix</keyword>
<organism evidence="9 10">
    <name type="scientific">Oreochromis aureus</name>
    <name type="common">Israeli tilapia</name>
    <name type="synonym">Chromis aureus</name>
    <dbReference type="NCBI Taxonomy" id="47969"/>
    <lineage>
        <taxon>Eukaryota</taxon>
        <taxon>Metazoa</taxon>
        <taxon>Chordata</taxon>
        <taxon>Craniata</taxon>
        <taxon>Vertebrata</taxon>
        <taxon>Euteleostomi</taxon>
        <taxon>Actinopterygii</taxon>
        <taxon>Neopterygii</taxon>
        <taxon>Teleostei</taxon>
        <taxon>Neoteleostei</taxon>
        <taxon>Acanthomorphata</taxon>
        <taxon>Ovalentaria</taxon>
        <taxon>Cichlomorphae</taxon>
        <taxon>Cichliformes</taxon>
        <taxon>Cichlidae</taxon>
        <taxon>African cichlids</taxon>
        <taxon>Pseudocrenilabrinae</taxon>
        <taxon>Oreochromini</taxon>
        <taxon>Oreochromis</taxon>
    </lineage>
</organism>
<name>A0A668S4V8_OREAU</name>
<keyword evidence="10" id="KW-1185">Reference proteome</keyword>
<comment type="subcellular location">
    <subcellularLocation>
        <location evidence="1">Cell membrane</location>
        <topology evidence="1">Single-pass type I membrane protein</topology>
    </subcellularLocation>
</comment>
<evidence type="ECO:0000313" key="9">
    <source>
        <dbReference type="Ensembl" id="ENSOABP00000011233.2"/>
    </source>
</evidence>
<keyword evidence="5" id="KW-0130">Cell adhesion</keyword>
<dbReference type="InterPro" id="IPR050467">
    <property type="entry name" value="LRFN"/>
</dbReference>
<proteinExistence type="predicted"/>
<keyword evidence="4" id="KW-0732">Signal</keyword>
<feature type="transmembrane region" description="Helical" evidence="8">
    <location>
        <begin position="70"/>
        <end position="91"/>
    </location>
</feature>
<evidence type="ECO:0000256" key="7">
    <source>
        <dbReference type="ARBA" id="ARBA00023136"/>
    </source>
</evidence>
<dbReference type="PANTHER" id="PTHR45842:SF5">
    <property type="entry name" value="LEUCINE-RICH REPEAT AND FIBRONECTIN TYPE-III DOMAIN-CONTAINING PROTEIN 3"/>
    <property type="match status" value="1"/>
</dbReference>
<keyword evidence="7 8" id="KW-0472">Membrane</keyword>
<dbReference type="OMA" id="FRMIPAN"/>
<dbReference type="GO" id="GO:0005886">
    <property type="term" value="C:plasma membrane"/>
    <property type="evidence" value="ECO:0007669"/>
    <property type="project" value="UniProtKB-SubCell"/>
</dbReference>
<evidence type="ECO:0000256" key="8">
    <source>
        <dbReference type="SAM" id="Phobius"/>
    </source>
</evidence>
<evidence type="ECO:0000256" key="6">
    <source>
        <dbReference type="ARBA" id="ARBA00022989"/>
    </source>
</evidence>
<evidence type="ECO:0000256" key="2">
    <source>
        <dbReference type="ARBA" id="ARBA00022475"/>
    </source>
</evidence>